<dbReference type="InterPro" id="IPR004089">
    <property type="entry name" value="MCPsignal_dom"/>
</dbReference>
<dbReference type="AlphaFoldDB" id="A0A849IAE0"/>
<dbReference type="SUPFAM" id="SSF58104">
    <property type="entry name" value="Methyl-accepting chemotaxis protein (MCP) signaling domain"/>
    <property type="match status" value="1"/>
</dbReference>
<dbReference type="Proteomes" id="UP000564885">
    <property type="component" value="Unassembled WGS sequence"/>
</dbReference>
<name>A0A849IAE0_9HYPH</name>
<dbReference type="GO" id="GO:0016020">
    <property type="term" value="C:membrane"/>
    <property type="evidence" value="ECO:0007669"/>
    <property type="project" value="InterPro"/>
</dbReference>
<sequence>MALHDQFELRRIHYGMDEATQALLREVWRLAGPEMLAAIDENVREAAKLPPPIGPLMASRGPEIAQLSRDHLPKLLLGRFDAAWARDCLSLAAAELAMGLDARHRTGVSRFIQEAAYKAIGRRCRFNGAKAVRLCDALGRALLLEVACSVIFHSHELTRKADERAERLDQAISDFEGAASGVRSSLNELAAALMGTSGRLSALAQDAGRDAAAALAASGDASANAGMTATSTQELSASIAEIDAHVRRTAELAGRAALDAERTDVGINTLMSAVERIGSVVDLIAEIAAQTNLLALNATIEAARAGEAGRGFSVVAQEVKSLAGQTAKATEEIGRQIELIMEATRRSVGEIAGIREAVFDMRGSATTVAAAIHQQNAATNAIAENAQFTADHIATARRAVSTVENAIERTAEAAETVLATSRSIAERTGALDGAMSVLFDRVRSA</sequence>
<gene>
    <name evidence="4" type="ORF">HJG44_18530</name>
</gene>
<dbReference type="InterPro" id="IPR012292">
    <property type="entry name" value="Globin/Proto"/>
</dbReference>
<dbReference type="SMART" id="SM00283">
    <property type="entry name" value="MA"/>
    <property type="match status" value="1"/>
</dbReference>
<dbReference type="GO" id="GO:0019825">
    <property type="term" value="F:oxygen binding"/>
    <property type="evidence" value="ECO:0007669"/>
    <property type="project" value="InterPro"/>
</dbReference>
<organism evidence="4 5">
    <name type="scientific">Enterovirga aerilata</name>
    <dbReference type="NCBI Taxonomy" id="2730920"/>
    <lineage>
        <taxon>Bacteria</taxon>
        <taxon>Pseudomonadati</taxon>
        <taxon>Pseudomonadota</taxon>
        <taxon>Alphaproteobacteria</taxon>
        <taxon>Hyphomicrobiales</taxon>
        <taxon>Methylobacteriaceae</taxon>
        <taxon>Enterovirga</taxon>
    </lineage>
</organism>
<dbReference type="Gene3D" id="1.10.490.10">
    <property type="entry name" value="Globins"/>
    <property type="match status" value="1"/>
</dbReference>
<reference evidence="4 5" key="1">
    <citation type="submission" date="2020-04" db="EMBL/GenBank/DDBJ databases">
        <title>Enterovirga sp. isolate from soil.</title>
        <authorList>
            <person name="Chea S."/>
            <person name="Kim D.-U."/>
        </authorList>
    </citation>
    <scope>NUCLEOTIDE SEQUENCE [LARGE SCALE GENOMIC DNA]</scope>
    <source>
        <strain evidence="4 5">DB1703</strain>
    </source>
</reference>
<dbReference type="PROSITE" id="PS50111">
    <property type="entry name" value="CHEMOTAXIS_TRANSDUC_2"/>
    <property type="match status" value="1"/>
</dbReference>
<keyword evidence="5" id="KW-1185">Reference proteome</keyword>
<comment type="caution">
    <text evidence="4">The sequence shown here is derived from an EMBL/GenBank/DDBJ whole genome shotgun (WGS) entry which is preliminary data.</text>
</comment>
<dbReference type="PANTHER" id="PTHR32089">
    <property type="entry name" value="METHYL-ACCEPTING CHEMOTAXIS PROTEIN MCPB"/>
    <property type="match status" value="1"/>
</dbReference>
<evidence type="ECO:0000313" key="4">
    <source>
        <dbReference type="EMBL" id="NNM74358.1"/>
    </source>
</evidence>
<keyword evidence="1 2" id="KW-0807">Transducer</keyword>
<dbReference type="Pfam" id="PF00015">
    <property type="entry name" value="MCPsignal"/>
    <property type="match status" value="1"/>
</dbReference>
<dbReference type="GO" id="GO:0020037">
    <property type="term" value="F:heme binding"/>
    <property type="evidence" value="ECO:0007669"/>
    <property type="project" value="InterPro"/>
</dbReference>
<dbReference type="EMBL" id="JABEPP010000005">
    <property type="protein sequence ID" value="NNM74358.1"/>
    <property type="molecule type" value="Genomic_DNA"/>
</dbReference>
<evidence type="ECO:0000259" key="3">
    <source>
        <dbReference type="PROSITE" id="PS50111"/>
    </source>
</evidence>
<dbReference type="Gene3D" id="1.10.287.950">
    <property type="entry name" value="Methyl-accepting chemotaxis protein"/>
    <property type="match status" value="1"/>
</dbReference>
<dbReference type="RefSeq" id="WP_171219797.1">
    <property type="nucleotide sequence ID" value="NZ_JABEPP010000005.1"/>
</dbReference>
<evidence type="ECO:0000256" key="2">
    <source>
        <dbReference type="PROSITE-ProRule" id="PRU00284"/>
    </source>
</evidence>
<proteinExistence type="predicted"/>
<protein>
    <recommendedName>
        <fullName evidence="3">Methyl-accepting transducer domain-containing protein</fullName>
    </recommendedName>
</protein>
<evidence type="ECO:0000256" key="1">
    <source>
        <dbReference type="ARBA" id="ARBA00023224"/>
    </source>
</evidence>
<feature type="domain" description="Methyl-accepting transducer" evidence="3">
    <location>
        <begin position="157"/>
        <end position="425"/>
    </location>
</feature>
<dbReference type="GO" id="GO:0007165">
    <property type="term" value="P:signal transduction"/>
    <property type="evidence" value="ECO:0007669"/>
    <property type="project" value="UniProtKB-KW"/>
</dbReference>
<evidence type="ECO:0000313" key="5">
    <source>
        <dbReference type="Proteomes" id="UP000564885"/>
    </source>
</evidence>
<accession>A0A849IAE0</accession>
<dbReference type="PANTHER" id="PTHR32089:SF112">
    <property type="entry name" value="LYSOZYME-LIKE PROTEIN-RELATED"/>
    <property type="match status" value="1"/>
</dbReference>